<name>A0ABV0PM34_9TELE</name>
<dbReference type="EMBL" id="JAHRIO010080397">
    <property type="protein sequence ID" value="MEQ2184463.1"/>
    <property type="molecule type" value="Genomic_DNA"/>
</dbReference>
<reference evidence="2 3" key="1">
    <citation type="submission" date="2021-06" db="EMBL/GenBank/DDBJ databases">
        <authorList>
            <person name="Palmer J.M."/>
        </authorList>
    </citation>
    <scope>NUCLEOTIDE SEQUENCE [LARGE SCALE GENOMIC DNA]</scope>
    <source>
        <strain evidence="2 3">GA_2019</strain>
        <tissue evidence="2">Muscle</tissue>
    </source>
</reference>
<feature type="compositionally biased region" description="Polar residues" evidence="1">
    <location>
        <begin position="1"/>
        <end position="12"/>
    </location>
</feature>
<evidence type="ECO:0000313" key="2">
    <source>
        <dbReference type="EMBL" id="MEQ2184463.1"/>
    </source>
</evidence>
<organism evidence="2 3">
    <name type="scientific">Goodea atripinnis</name>
    <dbReference type="NCBI Taxonomy" id="208336"/>
    <lineage>
        <taxon>Eukaryota</taxon>
        <taxon>Metazoa</taxon>
        <taxon>Chordata</taxon>
        <taxon>Craniata</taxon>
        <taxon>Vertebrata</taxon>
        <taxon>Euteleostomi</taxon>
        <taxon>Actinopterygii</taxon>
        <taxon>Neopterygii</taxon>
        <taxon>Teleostei</taxon>
        <taxon>Neoteleostei</taxon>
        <taxon>Acanthomorphata</taxon>
        <taxon>Ovalentaria</taxon>
        <taxon>Atherinomorphae</taxon>
        <taxon>Cyprinodontiformes</taxon>
        <taxon>Goodeidae</taxon>
        <taxon>Goodea</taxon>
    </lineage>
</organism>
<sequence>MSTNVTAASSTGRVRFHSSPFRSRQVQKSQSGLFEEEEIQGWVNIRALIAGITRPMYHGDNCLFSR</sequence>
<keyword evidence="3" id="KW-1185">Reference proteome</keyword>
<accession>A0ABV0PM34</accession>
<feature type="compositionally biased region" description="Polar residues" evidence="1">
    <location>
        <begin position="20"/>
        <end position="30"/>
    </location>
</feature>
<evidence type="ECO:0000256" key="1">
    <source>
        <dbReference type="SAM" id="MobiDB-lite"/>
    </source>
</evidence>
<evidence type="ECO:0000313" key="3">
    <source>
        <dbReference type="Proteomes" id="UP001476798"/>
    </source>
</evidence>
<proteinExistence type="predicted"/>
<gene>
    <name evidence="2" type="ORF">GOODEAATRI_008229</name>
</gene>
<comment type="caution">
    <text evidence="2">The sequence shown here is derived from an EMBL/GenBank/DDBJ whole genome shotgun (WGS) entry which is preliminary data.</text>
</comment>
<protein>
    <submittedName>
        <fullName evidence="2">Uncharacterized protein</fullName>
    </submittedName>
</protein>
<feature type="region of interest" description="Disordered" evidence="1">
    <location>
        <begin position="1"/>
        <end position="30"/>
    </location>
</feature>
<dbReference type="Proteomes" id="UP001476798">
    <property type="component" value="Unassembled WGS sequence"/>
</dbReference>